<dbReference type="Proteomes" id="UP000054053">
    <property type="component" value="Unassembled WGS sequence"/>
</dbReference>
<evidence type="ECO:0000313" key="2">
    <source>
        <dbReference type="Proteomes" id="UP000054053"/>
    </source>
</evidence>
<evidence type="ECO:0000313" key="1">
    <source>
        <dbReference type="EMBL" id="GAO16329.1"/>
    </source>
</evidence>
<reference evidence="2" key="1">
    <citation type="journal article" date="2016" name="Genome Announc.">
        <title>Genome sequence of Ustilaginoidea virens IPU010, a rice pathogenic fungus causing false smut.</title>
        <authorList>
            <person name="Kumagai T."/>
            <person name="Ishii T."/>
            <person name="Terai G."/>
            <person name="Umemura M."/>
            <person name="Machida M."/>
            <person name="Asai K."/>
        </authorList>
    </citation>
    <scope>NUCLEOTIDE SEQUENCE [LARGE SCALE GENOMIC DNA]</scope>
    <source>
        <strain evidence="2">IPU010</strain>
    </source>
</reference>
<proteinExistence type="predicted"/>
<dbReference type="AlphaFoldDB" id="A0A1B5L1R3"/>
<protein>
    <submittedName>
        <fullName evidence="1">Uncharacterized protein</fullName>
    </submittedName>
</protein>
<gene>
    <name evidence="1" type="ORF">UVI_02017150</name>
</gene>
<dbReference type="EMBL" id="BBTG02000006">
    <property type="protein sequence ID" value="GAO16329.1"/>
    <property type="molecule type" value="Genomic_DNA"/>
</dbReference>
<sequence>MPACQYEKSWDRVHDDGIAGKLRQCGALMAGQVHLYCIVPVLDVMDLGKRSCTAPCCMYPFFMGITAVKILWPLQIPSGQETLF</sequence>
<accession>A0A1B5L1R3</accession>
<name>A0A1B5L1R3_USTVR</name>
<comment type="caution">
    <text evidence="1">The sequence shown here is derived from an EMBL/GenBank/DDBJ whole genome shotgun (WGS) entry which is preliminary data.</text>
</comment>
<organism evidence="1 2">
    <name type="scientific">Ustilaginoidea virens</name>
    <name type="common">Rice false smut fungus</name>
    <name type="synonym">Villosiclava virens</name>
    <dbReference type="NCBI Taxonomy" id="1159556"/>
    <lineage>
        <taxon>Eukaryota</taxon>
        <taxon>Fungi</taxon>
        <taxon>Dikarya</taxon>
        <taxon>Ascomycota</taxon>
        <taxon>Pezizomycotina</taxon>
        <taxon>Sordariomycetes</taxon>
        <taxon>Hypocreomycetidae</taxon>
        <taxon>Hypocreales</taxon>
        <taxon>Clavicipitaceae</taxon>
        <taxon>Ustilaginoidea</taxon>
    </lineage>
</organism>